<sequence>MVKNLITFFPLSMQKKYLINEIYVTSNSDFDFKSTYLSCFRVLFTLSRINSSALTFVFLCNFTLSSKNPKHVLNLKFFVLVLSYEGAAGLTIIQYRILAERELVLQLTLFGYP</sequence>
<name>A0A3M7S724_BRAPC</name>
<feature type="transmembrane region" description="Helical" evidence="1">
    <location>
        <begin position="42"/>
        <end position="65"/>
    </location>
</feature>
<dbReference type="Proteomes" id="UP000276133">
    <property type="component" value="Unassembled WGS sequence"/>
</dbReference>
<organism evidence="2 3">
    <name type="scientific">Brachionus plicatilis</name>
    <name type="common">Marine rotifer</name>
    <name type="synonym">Brachionus muelleri</name>
    <dbReference type="NCBI Taxonomy" id="10195"/>
    <lineage>
        <taxon>Eukaryota</taxon>
        <taxon>Metazoa</taxon>
        <taxon>Spiralia</taxon>
        <taxon>Gnathifera</taxon>
        <taxon>Rotifera</taxon>
        <taxon>Eurotatoria</taxon>
        <taxon>Monogononta</taxon>
        <taxon>Pseudotrocha</taxon>
        <taxon>Ploima</taxon>
        <taxon>Brachionidae</taxon>
        <taxon>Brachionus</taxon>
    </lineage>
</organism>
<keyword evidence="1" id="KW-1133">Transmembrane helix</keyword>
<gene>
    <name evidence="2" type="ORF">BpHYR1_018933</name>
</gene>
<reference evidence="2 3" key="1">
    <citation type="journal article" date="2018" name="Sci. Rep.">
        <title>Genomic signatures of local adaptation to the degree of environmental predictability in rotifers.</title>
        <authorList>
            <person name="Franch-Gras L."/>
            <person name="Hahn C."/>
            <person name="Garcia-Roger E.M."/>
            <person name="Carmona M.J."/>
            <person name="Serra M."/>
            <person name="Gomez A."/>
        </authorList>
    </citation>
    <scope>NUCLEOTIDE SEQUENCE [LARGE SCALE GENOMIC DNA]</scope>
    <source>
        <strain evidence="2">HYR1</strain>
    </source>
</reference>
<keyword evidence="3" id="KW-1185">Reference proteome</keyword>
<accession>A0A3M7S724</accession>
<protein>
    <submittedName>
        <fullName evidence="2">Uncharacterized protein</fullName>
    </submittedName>
</protein>
<proteinExistence type="predicted"/>
<evidence type="ECO:0000313" key="3">
    <source>
        <dbReference type="Proteomes" id="UP000276133"/>
    </source>
</evidence>
<dbReference type="EMBL" id="REGN01001929">
    <property type="protein sequence ID" value="RNA31562.1"/>
    <property type="molecule type" value="Genomic_DNA"/>
</dbReference>
<keyword evidence="1" id="KW-0472">Membrane</keyword>
<dbReference type="AlphaFoldDB" id="A0A3M7S724"/>
<feature type="transmembrane region" description="Helical" evidence="1">
    <location>
        <begin position="77"/>
        <end position="97"/>
    </location>
</feature>
<comment type="caution">
    <text evidence="2">The sequence shown here is derived from an EMBL/GenBank/DDBJ whole genome shotgun (WGS) entry which is preliminary data.</text>
</comment>
<keyword evidence="1" id="KW-0812">Transmembrane</keyword>
<evidence type="ECO:0000313" key="2">
    <source>
        <dbReference type="EMBL" id="RNA31562.1"/>
    </source>
</evidence>
<evidence type="ECO:0000256" key="1">
    <source>
        <dbReference type="SAM" id="Phobius"/>
    </source>
</evidence>